<comment type="caution">
    <text evidence="1">The sequence shown here is derived from an EMBL/GenBank/DDBJ whole genome shotgun (WGS) entry which is preliminary data.</text>
</comment>
<accession>A0ABV4NCP0</accession>
<reference evidence="1 2" key="1">
    <citation type="journal article" date="2024" name="ISME J.">
        <title>Tailless and filamentous prophages are predominant in marine Vibrio.</title>
        <authorList>
            <person name="Steensen K."/>
            <person name="Seneca J."/>
            <person name="Bartlau N."/>
            <person name="Yu X.A."/>
            <person name="Hussain F.A."/>
            <person name="Polz M.F."/>
        </authorList>
    </citation>
    <scope>NUCLEOTIDE SEQUENCE [LARGE SCALE GENOMIC DNA]</scope>
    <source>
        <strain evidence="1 2">10N.222.51.A1</strain>
    </source>
</reference>
<dbReference type="RefSeq" id="WP_372266317.1">
    <property type="nucleotide sequence ID" value="NZ_JBFRUW010000043.1"/>
</dbReference>
<organism evidence="1 2">
    <name type="scientific">Vibrio gallaecicus</name>
    <dbReference type="NCBI Taxonomy" id="552386"/>
    <lineage>
        <taxon>Bacteria</taxon>
        <taxon>Pseudomonadati</taxon>
        <taxon>Pseudomonadota</taxon>
        <taxon>Gammaproteobacteria</taxon>
        <taxon>Vibrionales</taxon>
        <taxon>Vibrionaceae</taxon>
        <taxon>Vibrio</taxon>
    </lineage>
</organism>
<evidence type="ECO:0008006" key="3">
    <source>
        <dbReference type="Google" id="ProtNLM"/>
    </source>
</evidence>
<keyword evidence="2" id="KW-1185">Reference proteome</keyword>
<proteinExistence type="predicted"/>
<gene>
    <name evidence="1" type="ORF">AB4566_12640</name>
</gene>
<dbReference type="Proteomes" id="UP001570417">
    <property type="component" value="Unassembled WGS sequence"/>
</dbReference>
<name>A0ABV4NCP0_9VIBR</name>
<protein>
    <recommendedName>
        <fullName evidence="3">HNH endonuclease</fullName>
    </recommendedName>
</protein>
<dbReference type="EMBL" id="JBFRUW010000043">
    <property type="protein sequence ID" value="MFA0569121.1"/>
    <property type="molecule type" value="Genomic_DNA"/>
</dbReference>
<evidence type="ECO:0000313" key="2">
    <source>
        <dbReference type="Proteomes" id="UP001570417"/>
    </source>
</evidence>
<evidence type="ECO:0000313" key="1">
    <source>
        <dbReference type="EMBL" id="MFA0569121.1"/>
    </source>
</evidence>
<sequence length="267" mass="30603">MKCKLCLEKEDIQISHVIPDAFFRFVKDKSSGNNDNKAVGKYIEISTSGNKLAQNSYAEPMLCRDCEQNFSKEFESYVVELTLRNPKKVGAESHRSKKQLIYRNLDYRKVKLFQMSLLWRAAICSLDFYEHVSLNTETIELLRSHLVEMEPLQPNQFPCFMDRVFIDTPGEKAHFSELKPSKSLIVKPKKTSYTNLNKEFITFMFGGFEWRFWLSSCSDYYVNEGKVVNLDGSLVCPIQDIGGNHLLLSGGVLARGNEKSGKGLKRV</sequence>